<dbReference type="GO" id="GO:0019240">
    <property type="term" value="P:citrulline biosynthetic process"/>
    <property type="evidence" value="ECO:0007669"/>
    <property type="project" value="TreeGrafter"/>
</dbReference>
<dbReference type="RefSeq" id="WP_231441800.1">
    <property type="nucleotide sequence ID" value="NZ_JAJOMB010000006.1"/>
</dbReference>
<dbReference type="GO" id="GO:0042450">
    <property type="term" value="P:L-arginine biosynthetic process via ornithine"/>
    <property type="evidence" value="ECO:0007669"/>
    <property type="project" value="TreeGrafter"/>
</dbReference>
<dbReference type="SUPFAM" id="SSF53671">
    <property type="entry name" value="Aspartate/ornithine carbamoyltransferase"/>
    <property type="match status" value="1"/>
</dbReference>
<evidence type="ECO:0000259" key="4">
    <source>
        <dbReference type="Pfam" id="PF02729"/>
    </source>
</evidence>
<comment type="caution">
    <text evidence="5">The sequence shown here is derived from an EMBL/GenBank/DDBJ whole genome shotgun (WGS) entry which is preliminary data.</text>
</comment>
<dbReference type="AlphaFoldDB" id="A0A9X1NDC2"/>
<organism evidence="5 6">
    <name type="scientific">Kineosporia babensis</name>
    <dbReference type="NCBI Taxonomy" id="499548"/>
    <lineage>
        <taxon>Bacteria</taxon>
        <taxon>Bacillati</taxon>
        <taxon>Actinomycetota</taxon>
        <taxon>Actinomycetes</taxon>
        <taxon>Kineosporiales</taxon>
        <taxon>Kineosporiaceae</taxon>
        <taxon>Kineosporia</taxon>
    </lineage>
</organism>
<evidence type="ECO:0000313" key="6">
    <source>
        <dbReference type="Proteomes" id="UP001138997"/>
    </source>
</evidence>
<dbReference type="EMBL" id="JAJOMB010000006">
    <property type="protein sequence ID" value="MCD5312020.1"/>
    <property type="molecule type" value="Genomic_DNA"/>
</dbReference>
<dbReference type="PRINTS" id="PR00102">
    <property type="entry name" value="OTCASE"/>
</dbReference>
<name>A0A9X1NDC2_9ACTN</name>
<dbReference type="PANTHER" id="PTHR45753:SF3">
    <property type="entry name" value="ORNITHINE TRANSCARBAMYLASE, MITOCHONDRIAL"/>
    <property type="match status" value="1"/>
</dbReference>
<keyword evidence="1 2" id="KW-0808">Transferase</keyword>
<dbReference type="GO" id="GO:0016597">
    <property type="term" value="F:amino acid binding"/>
    <property type="evidence" value="ECO:0007669"/>
    <property type="project" value="InterPro"/>
</dbReference>
<dbReference type="InterPro" id="IPR006130">
    <property type="entry name" value="Asp/Orn_carbamoylTrfase"/>
</dbReference>
<dbReference type="Gene3D" id="3.40.50.1370">
    <property type="entry name" value="Aspartate/ornithine carbamoyltransferase"/>
    <property type="match status" value="2"/>
</dbReference>
<dbReference type="InterPro" id="IPR036901">
    <property type="entry name" value="Asp/Orn_carbamoylTrfase_sf"/>
</dbReference>
<feature type="domain" description="Aspartate/ornithine carbamoyltransferase carbamoyl-P binding" evidence="4">
    <location>
        <begin position="2"/>
        <end position="138"/>
    </location>
</feature>
<dbReference type="GO" id="GO:0004585">
    <property type="term" value="F:ornithine carbamoyltransferase activity"/>
    <property type="evidence" value="ECO:0007669"/>
    <property type="project" value="TreeGrafter"/>
</dbReference>
<sequence>MRHLISIADLSDAELQDIVARGAAFAAGERSRALAEAVIGVYFRKTSTRTRTAFSSGALRLGAQIIAYGPEDLQTNTGETLQDTGRVFARMLDGLVARTAAPTAELRAWAGQDRMAVVNAMTTEEHPTQALTDLTTLLQHFGRIEGLRVLYLGEGNNTAVALARALPRFPGAFLDLRTPAGYGVPREVVAAAGAGVRQQHDLDGLDSDYDVIYTTRWQTTGTSKPDPDWRTRFAPFQVGEQLWRTSPKAVFMHDLPAHRGEEVTAPVLDGPHSIAFDQAGNKLYSAMAVLEWCLAGSR</sequence>
<dbReference type="PROSITE" id="PS00097">
    <property type="entry name" value="CARBAMOYLTRANSFERASE"/>
    <property type="match status" value="1"/>
</dbReference>
<evidence type="ECO:0000313" key="5">
    <source>
        <dbReference type="EMBL" id="MCD5312020.1"/>
    </source>
</evidence>
<comment type="similarity">
    <text evidence="2">Belongs to the aspartate/ornithine carbamoyltransferase superfamily.</text>
</comment>
<dbReference type="InterPro" id="IPR002292">
    <property type="entry name" value="Orn/put_carbamltrans"/>
</dbReference>
<evidence type="ECO:0008006" key="7">
    <source>
        <dbReference type="Google" id="ProtNLM"/>
    </source>
</evidence>
<gene>
    <name evidence="5" type="ORF">LR394_14000</name>
</gene>
<dbReference type="InterPro" id="IPR006132">
    <property type="entry name" value="Asp/Orn_carbamoyltranf_P-bd"/>
</dbReference>
<reference evidence="5" key="1">
    <citation type="submission" date="2021-11" db="EMBL/GenBank/DDBJ databases">
        <title>Streptomyces corallinus and Kineosporia corallina sp. nov., two new coral-derived marine actinobacteria.</title>
        <authorList>
            <person name="Buangrab K."/>
            <person name="Sutthacheep M."/>
            <person name="Yeemin T."/>
            <person name="Harunari E."/>
            <person name="Igarashi Y."/>
            <person name="Sripreechasak P."/>
            <person name="Kanchanasin P."/>
            <person name="Tanasupawat S."/>
            <person name="Phongsopitanun W."/>
        </authorList>
    </citation>
    <scope>NUCLEOTIDE SEQUENCE</scope>
    <source>
        <strain evidence="5">JCM 31032</strain>
    </source>
</reference>
<dbReference type="PANTHER" id="PTHR45753">
    <property type="entry name" value="ORNITHINE CARBAMOYLTRANSFERASE, MITOCHONDRIAL"/>
    <property type="match status" value="1"/>
</dbReference>
<evidence type="ECO:0000256" key="2">
    <source>
        <dbReference type="RuleBase" id="RU003634"/>
    </source>
</evidence>
<accession>A0A9X1NDC2</accession>
<dbReference type="PRINTS" id="PR00100">
    <property type="entry name" value="AOTCASE"/>
</dbReference>
<keyword evidence="6" id="KW-1185">Reference proteome</keyword>
<dbReference type="Proteomes" id="UP001138997">
    <property type="component" value="Unassembled WGS sequence"/>
</dbReference>
<dbReference type="Pfam" id="PF02729">
    <property type="entry name" value="OTCace_N"/>
    <property type="match status" value="1"/>
</dbReference>
<dbReference type="InterPro" id="IPR006131">
    <property type="entry name" value="Asp_carbamoyltransf_Asp/Orn-bd"/>
</dbReference>
<dbReference type="Pfam" id="PF00185">
    <property type="entry name" value="OTCace"/>
    <property type="match status" value="1"/>
</dbReference>
<proteinExistence type="inferred from homology"/>
<evidence type="ECO:0000256" key="1">
    <source>
        <dbReference type="ARBA" id="ARBA00022679"/>
    </source>
</evidence>
<feature type="domain" description="Aspartate/ornithine carbamoyltransferase Asp/Orn-binding" evidence="3">
    <location>
        <begin position="145"/>
        <end position="293"/>
    </location>
</feature>
<evidence type="ECO:0000259" key="3">
    <source>
        <dbReference type="Pfam" id="PF00185"/>
    </source>
</evidence>
<protein>
    <recommendedName>
        <fullName evidence="7">Ornithine carbamoyltransferase</fullName>
    </recommendedName>
</protein>